<feature type="transmembrane region" description="Helical" evidence="1">
    <location>
        <begin position="39"/>
        <end position="58"/>
    </location>
</feature>
<dbReference type="RefSeq" id="WP_132985659.1">
    <property type="nucleotide sequence ID" value="NZ_BMME01000001.1"/>
</dbReference>
<evidence type="ECO:0000313" key="3">
    <source>
        <dbReference type="Proteomes" id="UP000599009"/>
    </source>
</evidence>
<keyword evidence="3" id="KW-1185">Reference proteome</keyword>
<accession>A0ABQ2E7C3</accession>
<sequence length="107" mass="12170">MNPLVEVNLTLILFLPWFLILAVLFWVYPRQPRGIARRLYDLVAIVLSLAVFVASLYWMHDIADPSHGRMWRQILSTAVGYGVFLAAMLVTLVLRMLVFRNKGAAAP</sequence>
<feature type="transmembrane region" description="Helical" evidence="1">
    <location>
        <begin position="78"/>
        <end position="98"/>
    </location>
</feature>
<keyword evidence="1" id="KW-0472">Membrane</keyword>
<feature type="transmembrane region" description="Helical" evidence="1">
    <location>
        <begin position="6"/>
        <end position="27"/>
    </location>
</feature>
<evidence type="ECO:0008006" key="4">
    <source>
        <dbReference type="Google" id="ProtNLM"/>
    </source>
</evidence>
<protein>
    <recommendedName>
        <fullName evidence="4">Transmembrane protein</fullName>
    </recommendedName>
</protein>
<keyword evidence="1" id="KW-1133">Transmembrane helix</keyword>
<organism evidence="2 3">
    <name type="scientific">Luteimonas terricola</name>
    <dbReference type="NCBI Taxonomy" id="645597"/>
    <lineage>
        <taxon>Bacteria</taxon>
        <taxon>Pseudomonadati</taxon>
        <taxon>Pseudomonadota</taxon>
        <taxon>Gammaproteobacteria</taxon>
        <taxon>Lysobacterales</taxon>
        <taxon>Lysobacteraceae</taxon>
        <taxon>Luteimonas</taxon>
    </lineage>
</organism>
<evidence type="ECO:0000313" key="2">
    <source>
        <dbReference type="EMBL" id="GGJ98299.1"/>
    </source>
</evidence>
<gene>
    <name evidence="2" type="ORF">GCM10011394_04090</name>
</gene>
<evidence type="ECO:0000256" key="1">
    <source>
        <dbReference type="SAM" id="Phobius"/>
    </source>
</evidence>
<name>A0ABQ2E7C3_9GAMM</name>
<dbReference type="Proteomes" id="UP000599009">
    <property type="component" value="Unassembled WGS sequence"/>
</dbReference>
<proteinExistence type="predicted"/>
<keyword evidence="1" id="KW-0812">Transmembrane</keyword>
<comment type="caution">
    <text evidence="2">The sequence shown here is derived from an EMBL/GenBank/DDBJ whole genome shotgun (WGS) entry which is preliminary data.</text>
</comment>
<reference evidence="3" key="1">
    <citation type="journal article" date="2019" name="Int. J. Syst. Evol. Microbiol.">
        <title>The Global Catalogue of Microorganisms (GCM) 10K type strain sequencing project: providing services to taxonomists for standard genome sequencing and annotation.</title>
        <authorList>
            <consortium name="The Broad Institute Genomics Platform"/>
            <consortium name="The Broad Institute Genome Sequencing Center for Infectious Disease"/>
            <person name="Wu L."/>
            <person name="Ma J."/>
        </authorList>
    </citation>
    <scope>NUCLEOTIDE SEQUENCE [LARGE SCALE GENOMIC DNA]</scope>
    <source>
        <strain evidence="3">CGMCC 1.8985</strain>
    </source>
</reference>
<dbReference type="EMBL" id="BMME01000001">
    <property type="protein sequence ID" value="GGJ98299.1"/>
    <property type="molecule type" value="Genomic_DNA"/>
</dbReference>